<dbReference type="EMBL" id="AP027728">
    <property type="protein sequence ID" value="BDZ37859.1"/>
    <property type="molecule type" value="Genomic_DNA"/>
</dbReference>
<evidence type="ECO:0008006" key="5">
    <source>
        <dbReference type="Google" id="ProtNLM"/>
    </source>
</evidence>
<gene>
    <name evidence="3" type="ORF">GCM10025863_04730</name>
</gene>
<protein>
    <recommendedName>
        <fullName evidence="5">Alkaline shock response membrane anchor protein AmaP</fullName>
    </recommendedName>
</protein>
<keyword evidence="1" id="KW-1133">Transmembrane helix</keyword>
<name>A0ABN6WZR6_9MICO</name>
<keyword evidence="1" id="KW-0812">Transmembrane</keyword>
<feature type="chain" id="PRO_5047239653" description="Alkaline shock response membrane anchor protein AmaP" evidence="2">
    <location>
        <begin position="28"/>
        <end position="205"/>
    </location>
</feature>
<feature type="signal peptide" evidence="2">
    <location>
        <begin position="1"/>
        <end position="27"/>
    </location>
</feature>
<accession>A0ABN6WZR6</accession>
<keyword evidence="2" id="KW-0732">Signal</keyword>
<feature type="transmembrane region" description="Helical" evidence="1">
    <location>
        <begin position="66"/>
        <end position="88"/>
    </location>
</feature>
<proteinExistence type="predicted"/>
<organism evidence="3 4">
    <name type="scientific">Microbacterium suwonense</name>
    <dbReference type="NCBI Taxonomy" id="683047"/>
    <lineage>
        <taxon>Bacteria</taxon>
        <taxon>Bacillati</taxon>
        <taxon>Actinomycetota</taxon>
        <taxon>Actinomycetes</taxon>
        <taxon>Micrococcales</taxon>
        <taxon>Microbacteriaceae</taxon>
        <taxon>Microbacterium</taxon>
    </lineage>
</organism>
<evidence type="ECO:0000256" key="1">
    <source>
        <dbReference type="SAM" id="Phobius"/>
    </source>
</evidence>
<dbReference type="RefSeq" id="WP_286301700.1">
    <property type="nucleotide sequence ID" value="NZ_AP027728.1"/>
</dbReference>
<evidence type="ECO:0000256" key="2">
    <source>
        <dbReference type="SAM" id="SignalP"/>
    </source>
</evidence>
<reference evidence="4" key="1">
    <citation type="journal article" date="2019" name="Int. J. Syst. Evol. Microbiol.">
        <title>The Global Catalogue of Microorganisms (GCM) 10K type strain sequencing project: providing services to taxonomists for standard genome sequencing and annotation.</title>
        <authorList>
            <consortium name="The Broad Institute Genomics Platform"/>
            <consortium name="The Broad Institute Genome Sequencing Center for Infectious Disease"/>
            <person name="Wu L."/>
            <person name="Ma J."/>
        </authorList>
    </citation>
    <scope>NUCLEOTIDE SEQUENCE [LARGE SCALE GENOMIC DNA]</scope>
    <source>
        <strain evidence="4">NBRC 106310</strain>
    </source>
</reference>
<evidence type="ECO:0000313" key="4">
    <source>
        <dbReference type="Proteomes" id="UP001321543"/>
    </source>
</evidence>
<evidence type="ECO:0000313" key="3">
    <source>
        <dbReference type="EMBL" id="BDZ37859.1"/>
    </source>
</evidence>
<dbReference type="Proteomes" id="UP001321543">
    <property type="component" value="Chromosome"/>
</dbReference>
<keyword evidence="4" id="KW-1185">Reference proteome</keyword>
<sequence>MNATNRAVNRTLLLVTGLLLVAAGATAVTASAWPVVGESWSAGLAAAVTWMQDAEGLTRISDATTLSAFTIGLLALLLITVVIGLAVISKLGGGRSSTVVRSEPGEDAQGSVTIRQGFAADAITQSLTGHSEILASRVSAHRVRGTDVLHVSVTPRKNTSPVEVAATVTRLVDNLATLTGRETPTYVSVHSGIRSRLAADRPRVR</sequence>
<keyword evidence="1" id="KW-0472">Membrane</keyword>